<dbReference type="Proteomes" id="UP000678393">
    <property type="component" value="Unassembled WGS sequence"/>
</dbReference>
<comment type="catalytic activity">
    <reaction evidence="9">
        <text>adenosine + H2O + H(+) = inosine + NH4(+)</text>
        <dbReference type="Rhea" id="RHEA:24408"/>
        <dbReference type="ChEBI" id="CHEBI:15377"/>
        <dbReference type="ChEBI" id="CHEBI:15378"/>
        <dbReference type="ChEBI" id="CHEBI:16335"/>
        <dbReference type="ChEBI" id="CHEBI:17596"/>
        <dbReference type="ChEBI" id="CHEBI:28938"/>
        <dbReference type="EC" id="3.5.4.4"/>
    </reaction>
</comment>
<evidence type="ECO:0000256" key="8">
    <source>
        <dbReference type="ARBA" id="ARBA00022801"/>
    </source>
</evidence>
<dbReference type="FunFam" id="3.20.20.140:FF:000017">
    <property type="entry name" value="Adenosine deaminase 2"/>
    <property type="match status" value="1"/>
</dbReference>
<comment type="subcellular location">
    <subcellularLocation>
        <location evidence="2">Secreted</location>
    </subcellularLocation>
</comment>
<evidence type="ECO:0000313" key="13">
    <source>
        <dbReference type="EMBL" id="CAG5118488.1"/>
    </source>
</evidence>
<dbReference type="InterPro" id="IPR001365">
    <property type="entry name" value="A_deaminase_dom"/>
</dbReference>
<dbReference type="EC" id="3.5.4.4" evidence="4"/>
<keyword evidence="14" id="KW-1185">Reference proteome</keyword>
<evidence type="ECO:0000259" key="11">
    <source>
        <dbReference type="Pfam" id="PF00962"/>
    </source>
</evidence>
<feature type="domain" description="Adenosine deaminase" evidence="11">
    <location>
        <begin position="196"/>
        <end position="494"/>
    </location>
</feature>
<feature type="domain" description="Adenosine/AMP deaminase N-terminal" evidence="12">
    <location>
        <begin position="14"/>
        <end position="104"/>
    </location>
</feature>
<evidence type="ECO:0000256" key="4">
    <source>
        <dbReference type="ARBA" id="ARBA00012784"/>
    </source>
</evidence>
<comment type="caution">
    <text evidence="13">The sequence shown here is derived from an EMBL/GenBank/DDBJ whole genome shotgun (WGS) entry which is preliminary data.</text>
</comment>
<dbReference type="GO" id="GO:0046103">
    <property type="term" value="P:inosine biosynthetic process"/>
    <property type="evidence" value="ECO:0007669"/>
    <property type="project" value="TreeGrafter"/>
</dbReference>
<evidence type="ECO:0000256" key="1">
    <source>
        <dbReference type="ARBA" id="ARBA00001947"/>
    </source>
</evidence>
<dbReference type="CDD" id="cd01321">
    <property type="entry name" value="ADGF"/>
    <property type="match status" value="1"/>
</dbReference>
<dbReference type="InterPro" id="IPR006331">
    <property type="entry name" value="ADGF"/>
</dbReference>
<dbReference type="OrthoDB" id="7202371at2759"/>
<comment type="similarity">
    <text evidence="3">Belongs to the metallo-dependent hydrolases superfamily. Adenosine and AMP deaminases family. ADGF subfamily.</text>
</comment>
<protein>
    <recommendedName>
        <fullName evidence="4">adenosine deaminase</fullName>
        <ecNumber evidence="4">3.5.4.4</ecNumber>
    </recommendedName>
</protein>
<dbReference type="GO" id="GO:0006154">
    <property type="term" value="P:adenosine catabolic process"/>
    <property type="evidence" value="ECO:0007669"/>
    <property type="project" value="InterPro"/>
</dbReference>
<keyword evidence="8" id="KW-0378">Hydrolase</keyword>
<dbReference type="InterPro" id="IPR032466">
    <property type="entry name" value="Metal_Hydrolase"/>
</dbReference>
<evidence type="ECO:0000256" key="2">
    <source>
        <dbReference type="ARBA" id="ARBA00004613"/>
    </source>
</evidence>
<feature type="signal peptide" evidence="10">
    <location>
        <begin position="1"/>
        <end position="24"/>
    </location>
</feature>
<organism evidence="13 14">
    <name type="scientific">Candidula unifasciata</name>
    <dbReference type="NCBI Taxonomy" id="100452"/>
    <lineage>
        <taxon>Eukaryota</taxon>
        <taxon>Metazoa</taxon>
        <taxon>Spiralia</taxon>
        <taxon>Lophotrochozoa</taxon>
        <taxon>Mollusca</taxon>
        <taxon>Gastropoda</taxon>
        <taxon>Heterobranchia</taxon>
        <taxon>Euthyneura</taxon>
        <taxon>Panpulmonata</taxon>
        <taxon>Eupulmonata</taxon>
        <taxon>Stylommatophora</taxon>
        <taxon>Helicina</taxon>
        <taxon>Helicoidea</taxon>
        <taxon>Geomitridae</taxon>
        <taxon>Candidula</taxon>
    </lineage>
</organism>
<dbReference type="GO" id="GO:0005615">
    <property type="term" value="C:extracellular space"/>
    <property type="evidence" value="ECO:0007669"/>
    <property type="project" value="InterPro"/>
</dbReference>
<dbReference type="Pfam" id="PF00962">
    <property type="entry name" value="A_deaminase"/>
    <property type="match status" value="1"/>
</dbReference>
<keyword evidence="7 10" id="KW-0732">Signal</keyword>
<proteinExistence type="inferred from homology"/>
<dbReference type="GO" id="GO:0046872">
    <property type="term" value="F:metal ion binding"/>
    <property type="evidence" value="ECO:0007669"/>
    <property type="project" value="UniProtKB-KW"/>
</dbReference>
<evidence type="ECO:0000256" key="6">
    <source>
        <dbReference type="ARBA" id="ARBA00022723"/>
    </source>
</evidence>
<evidence type="ECO:0000313" key="14">
    <source>
        <dbReference type="Proteomes" id="UP000678393"/>
    </source>
</evidence>
<evidence type="ECO:0000256" key="9">
    <source>
        <dbReference type="ARBA" id="ARBA00047764"/>
    </source>
</evidence>
<dbReference type="SUPFAM" id="SSF51556">
    <property type="entry name" value="Metallo-dependent hydrolases"/>
    <property type="match status" value="1"/>
</dbReference>
<evidence type="ECO:0000259" key="12">
    <source>
        <dbReference type="Pfam" id="PF08451"/>
    </source>
</evidence>
<dbReference type="Gene3D" id="3.20.20.140">
    <property type="entry name" value="Metal-dependent hydrolases"/>
    <property type="match status" value="1"/>
</dbReference>
<name>A0A8S3YPX0_9EUPU</name>
<dbReference type="Pfam" id="PF08451">
    <property type="entry name" value="A_deaminase_N"/>
    <property type="match status" value="1"/>
</dbReference>
<comment type="cofactor">
    <cofactor evidence="1">
        <name>Zn(2+)</name>
        <dbReference type="ChEBI" id="CHEBI:29105"/>
    </cofactor>
</comment>
<keyword evidence="5" id="KW-0964">Secreted</keyword>
<accession>A0A8S3YPX0</accession>
<evidence type="ECO:0000256" key="10">
    <source>
        <dbReference type="SAM" id="SignalP"/>
    </source>
</evidence>
<dbReference type="NCBIfam" id="TIGR01431">
    <property type="entry name" value="adm_rel"/>
    <property type="match status" value="1"/>
</dbReference>
<feature type="chain" id="PRO_5035923886" description="adenosine deaminase" evidence="10">
    <location>
        <begin position="25"/>
        <end position="521"/>
    </location>
</feature>
<dbReference type="InterPro" id="IPR006330">
    <property type="entry name" value="Ado/ade_deaminase"/>
</dbReference>
<gene>
    <name evidence="13" type="ORF">CUNI_LOCUS4046</name>
</gene>
<dbReference type="GO" id="GO:0004000">
    <property type="term" value="F:adenosine deaminase activity"/>
    <property type="evidence" value="ECO:0007669"/>
    <property type="project" value="InterPro"/>
</dbReference>
<evidence type="ECO:0000256" key="7">
    <source>
        <dbReference type="ARBA" id="ARBA00022729"/>
    </source>
</evidence>
<dbReference type="PANTHER" id="PTHR11409:SF39">
    <property type="entry name" value="ADENOSINE DEAMINASE 2"/>
    <property type="match status" value="1"/>
</dbReference>
<dbReference type="AlphaFoldDB" id="A0A8S3YPX0"/>
<evidence type="ECO:0000256" key="5">
    <source>
        <dbReference type="ARBA" id="ARBA00022525"/>
    </source>
</evidence>
<keyword evidence="6" id="KW-0479">Metal-binding</keyword>
<dbReference type="InterPro" id="IPR013659">
    <property type="entry name" value="A_deaminase_N"/>
</dbReference>
<evidence type="ECO:0000256" key="3">
    <source>
        <dbReference type="ARBA" id="ARBA00006083"/>
    </source>
</evidence>
<sequence>MICPRHLRVFISVVICILISTTSGRSIYNDYMQQRKQLIQDDSKLRIGGKLVLRSDEKLVSDFFMKEKTKIIESSRQNLTLYMPAVSFFLSKPQIDNSTLLKLIQRMPKGGALHLHDMSVTSLDWLIKNATYRDNVYMCVGDDSLINFHVFKSPPKHSDCVWHSVKDERAKAASVDDFDLMLKRNLSLLATDPLTTYPDNAHIWIRFARYFLQVYNLIFYAPIFKDYYWRTLEEFRADNVQYIELRGAMSGVFDLDHTVHNEEFGVQLYQNVTTEFVQAYPDFVGAKVIMSGSRNSKAVKILDQVKTAMYLNQKYPDFMMGYDLVGNEAAYNPLLFYINELLYPATQSPPYKLPYFFHAGETNWEGTDIDDNLADAILLNATRIGHGYALNKHPKLAQLVRAKNIPVEVNPISNQVLHLVSDQRNHPMASLMADNFPIVISSDDCATWEALPLSHDFYVAFMDMSGEDADLTFLKQLAINSIRYSAMSHSEKHKAMKLWETKWDMFIKGVIEEYMPSYHLK</sequence>
<dbReference type="EMBL" id="CAJHNH020000558">
    <property type="protein sequence ID" value="CAG5118488.1"/>
    <property type="molecule type" value="Genomic_DNA"/>
</dbReference>
<reference evidence="13" key="1">
    <citation type="submission" date="2021-04" db="EMBL/GenBank/DDBJ databases">
        <authorList>
            <consortium name="Molecular Ecology Group"/>
        </authorList>
    </citation>
    <scope>NUCLEOTIDE SEQUENCE</scope>
</reference>
<dbReference type="PANTHER" id="PTHR11409">
    <property type="entry name" value="ADENOSINE DEAMINASE"/>
    <property type="match status" value="1"/>
</dbReference>